<dbReference type="AlphaFoldDB" id="A0A1X7SEI3"/>
<feature type="region of interest" description="Disordered" evidence="1">
    <location>
        <begin position="41"/>
        <end position="81"/>
    </location>
</feature>
<evidence type="ECO:0000313" key="2">
    <source>
        <dbReference type="EnsemblMetazoa" id="Aqu2.1.00468_001"/>
    </source>
</evidence>
<name>A0A1X7SEI3_AMPQE</name>
<sequence>MDNLQFLKKNDLKKLTIGYWILWEREGKEEIETEQLLEEKTSLKKEHQKEDNCEKKDNDEEQKASEAEKQLLLKRDGSAHA</sequence>
<organism evidence="2">
    <name type="scientific">Amphimedon queenslandica</name>
    <name type="common">Sponge</name>
    <dbReference type="NCBI Taxonomy" id="400682"/>
    <lineage>
        <taxon>Eukaryota</taxon>
        <taxon>Metazoa</taxon>
        <taxon>Porifera</taxon>
        <taxon>Demospongiae</taxon>
        <taxon>Heteroscleromorpha</taxon>
        <taxon>Haplosclerida</taxon>
        <taxon>Niphatidae</taxon>
        <taxon>Amphimedon</taxon>
    </lineage>
</organism>
<reference evidence="2" key="1">
    <citation type="submission" date="2017-05" db="UniProtKB">
        <authorList>
            <consortium name="EnsemblMetazoa"/>
        </authorList>
    </citation>
    <scope>IDENTIFICATION</scope>
</reference>
<dbReference type="InParanoid" id="A0A1X7SEI3"/>
<dbReference type="EnsemblMetazoa" id="Aqu2.1.00468_001">
    <property type="protein sequence ID" value="Aqu2.1.00468_001"/>
    <property type="gene ID" value="Aqu2.1.00468"/>
</dbReference>
<evidence type="ECO:0000256" key="1">
    <source>
        <dbReference type="SAM" id="MobiDB-lite"/>
    </source>
</evidence>
<accession>A0A1X7SEI3</accession>
<protein>
    <submittedName>
        <fullName evidence="2">Uncharacterized protein</fullName>
    </submittedName>
</protein>
<proteinExistence type="predicted"/>